<dbReference type="Proteomes" id="UP001244207">
    <property type="component" value="Unassembled WGS sequence"/>
</dbReference>
<dbReference type="RefSeq" id="XP_060367061.1">
    <property type="nucleotide sequence ID" value="XM_060501770.1"/>
</dbReference>
<organism evidence="2 3">
    <name type="scientific">Glomerella acutata</name>
    <name type="common">Colletotrichum acutatum</name>
    <dbReference type="NCBI Taxonomy" id="27357"/>
    <lineage>
        <taxon>Eukaryota</taxon>
        <taxon>Fungi</taxon>
        <taxon>Dikarya</taxon>
        <taxon>Ascomycota</taxon>
        <taxon>Pezizomycotina</taxon>
        <taxon>Sordariomycetes</taxon>
        <taxon>Hypocreomycetidae</taxon>
        <taxon>Glomerellales</taxon>
        <taxon>Glomerellaceae</taxon>
        <taxon>Colletotrichum</taxon>
        <taxon>Colletotrichum acutatum species complex</taxon>
    </lineage>
</organism>
<comment type="caution">
    <text evidence="2">The sequence shown here is derived from an EMBL/GenBank/DDBJ whole genome shotgun (WGS) entry which is preliminary data.</text>
</comment>
<evidence type="ECO:0000313" key="3">
    <source>
        <dbReference type="Proteomes" id="UP001244207"/>
    </source>
</evidence>
<feature type="transmembrane region" description="Helical" evidence="1">
    <location>
        <begin position="149"/>
        <end position="171"/>
    </location>
</feature>
<accession>A0AAD8XHX7</accession>
<feature type="transmembrane region" description="Helical" evidence="1">
    <location>
        <begin position="20"/>
        <end position="44"/>
    </location>
</feature>
<proteinExistence type="predicted"/>
<protein>
    <submittedName>
        <fullName evidence="2">Uncharacterized protein</fullName>
    </submittedName>
</protein>
<name>A0AAD8XHX7_GLOAC</name>
<reference evidence="2" key="1">
    <citation type="submission" date="2021-12" db="EMBL/GenBank/DDBJ databases">
        <title>Comparative genomics, transcriptomics and evolutionary studies reveal genomic signatures of adaptation to plant cell wall in hemibiotrophic fungi.</title>
        <authorList>
            <consortium name="DOE Joint Genome Institute"/>
            <person name="Baroncelli R."/>
            <person name="Diaz J.F."/>
            <person name="Benocci T."/>
            <person name="Peng M."/>
            <person name="Battaglia E."/>
            <person name="Haridas S."/>
            <person name="Andreopoulos W."/>
            <person name="Labutti K."/>
            <person name="Pangilinan J."/>
            <person name="Floch G.L."/>
            <person name="Makela M.R."/>
            <person name="Henrissat B."/>
            <person name="Grigoriev I.V."/>
            <person name="Crouch J.A."/>
            <person name="De Vries R.P."/>
            <person name="Sukno S.A."/>
            <person name="Thon M.R."/>
        </authorList>
    </citation>
    <scope>NUCLEOTIDE SEQUENCE</scope>
    <source>
        <strain evidence="2">CBS 112980</strain>
    </source>
</reference>
<gene>
    <name evidence="2" type="ORF">BDZ83DRAFT_226112</name>
</gene>
<dbReference type="GeneID" id="85385669"/>
<sequence>MSRPSRHRNGADALWHSIALPLAMVALAMAIAMHFTCVTVTALLDTTLTSLTLLGCSCASAMSGALGGKCFSQNVSPIATTDAPCKVRFDWGKSRHRYGHLAAQVLPQKEQTKRESDSNNATRTQSRTERILGVARAVGNNYHWMRRRFIAGLFVVNLSPTLLLFAAWVSFPR</sequence>
<keyword evidence="1" id="KW-1133">Transmembrane helix</keyword>
<keyword evidence="1" id="KW-0472">Membrane</keyword>
<evidence type="ECO:0000256" key="1">
    <source>
        <dbReference type="SAM" id="Phobius"/>
    </source>
</evidence>
<keyword evidence="1" id="KW-0812">Transmembrane</keyword>
<keyword evidence="3" id="KW-1185">Reference proteome</keyword>
<evidence type="ECO:0000313" key="2">
    <source>
        <dbReference type="EMBL" id="KAK1727006.1"/>
    </source>
</evidence>
<dbReference type="AlphaFoldDB" id="A0AAD8XHX7"/>
<dbReference type="EMBL" id="JAHMHS010000027">
    <property type="protein sequence ID" value="KAK1727006.1"/>
    <property type="molecule type" value="Genomic_DNA"/>
</dbReference>